<proteinExistence type="inferred from homology"/>
<keyword evidence="5" id="KW-0472">Membrane</keyword>
<protein>
    <submittedName>
        <fullName evidence="7">FAD-binding domain-containing protein</fullName>
    </submittedName>
</protein>
<keyword evidence="5" id="KW-1133">Transmembrane helix</keyword>
<keyword evidence="3" id="KW-0274">FAD</keyword>
<dbReference type="GO" id="GO:0016491">
    <property type="term" value="F:oxidoreductase activity"/>
    <property type="evidence" value="ECO:0007669"/>
    <property type="project" value="UniProtKB-KW"/>
</dbReference>
<dbReference type="PROSITE" id="PS51387">
    <property type="entry name" value="FAD_PCMH"/>
    <property type="match status" value="1"/>
</dbReference>
<organism evidence="7 8">
    <name type="scientific">Byssothecium circinans</name>
    <dbReference type="NCBI Taxonomy" id="147558"/>
    <lineage>
        <taxon>Eukaryota</taxon>
        <taxon>Fungi</taxon>
        <taxon>Dikarya</taxon>
        <taxon>Ascomycota</taxon>
        <taxon>Pezizomycotina</taxon>
        <taxon>Dothideomycetes</taxon>
        <taxon>Pleosporomycetidae</taxon>
        <taxon>Pleosporales</taxon>
        <taxon>Massarineae</taxon>
        <taxon>Massarinaceae</taxon>
        <taxon>Byssothecium</taxon>
    </lineage>
</organism>
<name>A0A6A5UBE6_9PLEO</name>
<dbReference type="InterPro" id="IPR050416">
    <property type="entry name" value="FAD-linked_Oxidoreductase"/>
</dbReference>
<dbReference type="InterPro" id="IPR016166">
    <property type="entry name" value="FAD-bd_PCMH"/>
</dbReference>
<dbReference type="AlphaFoldDB" id="A0A6A5UBE6"/>
<dbReference type="GO" id="GO:0071949">
    <property type="term" value="F:FAD binding"/>
    <property type="evidence" value="ECO:0007669"/>
    <property type="project" value="InterPro"/>
</dbReference>
<evidence type="ECO:0000256" key="5">
    <source>
        <dbReference type="SAM" id="Phobius"/>
    </source>
</evidence>
<dbReference type="SUPFAM" id="SSF56176">
    <property type="entry name" value="FAD-binding/transporter-associated domain-like"/>
    <property type="match status" value="1"/>
</dbReference>
<dbReference type="PANTHER" id="PTHR42973">
    <property type="entry name" value="BINDING OXIDOREDUCTASE, PUTATIVE (AFU_ORTHOLOGUE AFUA_1G17690)-RELATED"/>
    <property type="match status" value="1"/>
</dbReference>
<comment type="similarity">
    <text evidence="1">Belongs to the oxygen-dependent FAD-linked oxidoreductase family.</text>
</comment>
<evidence type="ECO:0000256" key="3">
    <source>
        <dbReference type="ARBA" id="ARBA00022827"/>
    </source>
</evidence>
<gene>
    <name evidence="7" type="ORF">CC80DRAFT_522131</name>
</gene>
<keyword evidence="4" id="KW-0560">Oxidoreductase</keyword>
<dbReference type="InterPro" id="IPR006094">
    <property type="entry name" value="Oxid_FAD_bind_N"/>
</dbReference>
<sequence>MSRSSCNEVLYITSALTALAAIFILRRLLTTPSPKVTASPPFKITRPVHRLSQFLASTLPDSTILPTDISDFNKARKHHWDEQENERVPSCIVRPRNVKELCTAIILLKRAYKDGMSDLFAVRSGGHSPVSGAASINGGFVIDMNLFNEVNLSSDHTSVNIGPGCRWTNVTTLLDSKGLAVVGGRNSDVGVGGLLLSGGISFYSPRFGLACNNIISYEVVLADGSVVTASSSSHPDLWRALKGGSNNFGIVTRFTVPCFSSTKVWSGFLYLPSFQTTKVLKAIHDSVARNPYDENVAGPLACFTYAAKLGFPIISVNIVHTRPTLGSRKWPKCLEDSSLKSMFRFWSTCKERTLTDATDELHSLDTKNGRQVYGTTTIKNDPATIAEAYATYSESIAAIRRVKGIHWTLVLQPLLPVWLRKGDPNPMNLHAGPDTPLVLVSYTVSWARRDDDELVEGRVRECLERIDEFAEKHGTGHPYRFQNYCGEWQKPFEGYGEKGLQFLGQTSRAYDPDGLFQKGCVGGFKLDMEETIY</sequence>
<accession>A0A6A5UBE6</accession>
<evidence type="ECO:0000313" key="7">
    <source>
        <dbReference type="EMBL" id="KAF1962235.1"/>
    </source>
</evidence>
<evidence type="ECO:0000259" key="6">
    <source>
        <dbReference type="PROSITE" id="PS51387"/>
    </source>
</evidence>
<dbReference type="Proteomes" id="UP000800035">
    <property type="component" value="Unassembled WGS sequence"/>
</dbReference>
<dbReference type="InterPro" id="IPR036318">
    <property type="entry name" value="FAD-bd_PCMH-like_sf"/>
</dbReference>
<evidence type="ECO:0000313" key="8">
    <source>
        <dbReference type="Proteomes" id="UP000800035"/>
    </source>
</evidence>
<dbReference type="Pfam" id="PF01565">
    <property type="entry name" value="FAD_binding_4"/>
    <property type="match status" value="1"/>
</dbReference>
<keyword evidence="8" id="KW-1185">Reference proteome</keyword>
<feature type="transmembrane region" description="Helical" evidence="5">
    <location>
        <begin position="9"/>
        <end position="29"/>
    </location>
</feature>
<dbReference type="OrthoDB" id="2151789at2759"/>
<evidence type="ECO:0000256" key="1">
    <source>
        <dbReference type="ARBA" id="ARBA00005466"/>
    </source>
</evidence>
<dbReference type="InterPro" id="IPR016169">
    <property type="entry name" value="FAD-bd_PCMH_sub2"/>
</dbReference>
<keyword evidence="5" id="KW-0812">Transmembrane</keyword>
<dbReference type="PANTHER" id="PTHR42973:SF4">
    <property type="entry name" value="FAD BINDING DOMAIN PROTEIN"/>
    <property type="match status" value="1"/>
</dbReference>
<evidence type="ECO:0000256" key="4">
    <source>
        <dbReference type="ARBA" id="ARBA00023002"/>
    </source>
</evidence>
<feature type="domain" description="FAD-binding PCMH-type" evidence="6">
    <location>
        <begin position="85"/>
        <end position="261"/>
    </location>
</feature>
<dbReference type="Gene3D" id="3.30.465.10">
    <property type="match status" value="1"/>
</dbReference>
<keyword evidence="2" id="KW-0285">Flavoprotein</keyword>
<evidence type="ECO:0000256" key="2">
    <source>
        <dbReference type="ARBA" id="ARBA00022630"/>
    </source>
</evidence>
<dbReference type="EMBL" id="ML976979">
    <property type="protein sequence ID" value="KAF1962235.1"/>
    <property type="molecule type" value="Genomic_DNA"/>
</dbReference>
<reference evidence="7" key="1">
    <citation type="journal article" date="2020" name="Stud. Mycol.">
        <title>101 Dothideomycetes genomes: a test case for predicting lifestyles and emergence of pathogens.</title>
        <authorList>
            <person name="Haridas S."/>
            <person name="Albert R."/>
            <person name="Binder M."/>
            <person name="Bloem J."/>
            <person name="Labutti K."/>
            <person name="Salamov A."/>
            <person name="Andreopoulos B."/>
            <person name="Baker S."/>
            <person name="Barry K."/>
            <person name="Bills G."/>
            <person name="Bluhm B."/>
            <person name="Cannon C."/>
            <person name="Castanera R."/>
            <person name="Culley D."/>
            <person name="Daum C."/>
            <person name="Ezra D."/>
            <person name="Gonzalez J."/>
            <person name="Henrissat B."/>
            <person name="Kuo A."/>
            <person name="Liang C."/>
            <person name="Lipzen A."/>
            <person name="Lutzoni F."/>
            <person name="Magnuson J."/>
            <person name="Mondo S."/>
            <person name="Nolan M."/>
            <person name="Ohm R."/>
            <person name="Pangilinan J."/>
            <person name="Park H.-J."/>
            <person name="Ramirez L."/>
            <person name="Alfaro M."/>
            <person name="Sun H."/>
            <person name="Tritt A."/>
            <person name="Yoshinaga Y."/>
            <person name="Zwiers L.-H."/>
            <person name="Turgeon B."/>
            <person name="Goodwin S."/>
            <person name="Spatafora J."/>
            <person name="Crous P."/>
            <person name="Grigoriev I."/>
        </authorList>
    </citation>
    <scope>NUCLEOTIDE SEQUENCE</scope>
    <source>
        <strain evidence="7">CBS 675.92</strain>
    </source>
</reference>